<sequence length="96" mass="10792">MITKYFSQVTVKFDPFRNSGKAMRLFISQIPASTRQHAKVTYTVLPKGSTEPGLVDITFKDKHRVTLNPDEKTLDEIIANLELHSRQLSLADAMSG</sequence>
<dbReference type="EMBL" id="KV453842">
    <property type="protein sequence ID" value="ODV90169.1"/>
    <property type="molecule type" value="Genomic_DNA"/>
</dbReference>
<evidence type="ECO:0000256" key="6">
    <source>
        <dbReference type="ARBA" id="ARBA00035180"/>
    </source>
</evidence>
<dbReference type="Proteomes" id="UP000095023">
    <property type="component" value="Unassembled WGS sequence"/>
</dbReference>
<proteinExistence type="inferred from homology"/>
<evidence type="ECO:0000313" key="8">
    <source>
        <dbReference type="Proteomes" id="UP000095023"/>
    </source>
</evidence>
<accession>A0A1E4TEL6</accession>
<evidence type="ECO:0000256" key="5">
    <source>
        <dbReference type="ARBA" id="ARBA00023274"/>
    </source>
</evidence>
<dbReference type="PANTHER" id="PTHR28236:SF1">
    <property type="entry name" value="LARGE RIBOSOMAL SUBUNIT PROTEIN ML53"/>
    <property type="match status" value="1"/>
</dbReference>
<reference evidence="8" key="1">
    <citation type="submission" date="2016-02" db="EMBL/GenBank/DDBJ databases">
        <title>Comparative genomics of biotechnologically important yeasts.</title>
        <authorList>
            <consortium name="DOE Joint Genome Institute"/>
            <person name="Riley R."/>
            <person name="Haridas S."/>
            <person name="Wolfe K.H."/>
            <person name="Lopes M.R."/>
            <person name="Hittinger C.T."/>
            <person name="Goker M."/>
            <person name="Salamov A."/>
            <person name="Wisecaver J."/>
            <person name="Long T.M."/>
            <person name="Aerts A.L."/>
            <person name="Barry K."/>
            <person name="Choi C."/>
            <person name="Clum A."/>
            <person name="Coughlan A.Y."/>
            <person name="Deshpande S."/>
            <person name="Douglass A.P."/>
            <person name="Hanson S.J."/>
            <person name="Klenk H.-P."/>
            <person name="Labutti K."/>
            <person name="Lapidus A."/>
            <person name="Lindquist E."/>
            <person name="Lipzen A."/>
            <person name="Meier-Kolthoff J.P."/>
            <person name="Ohm R.A."/>
            <person name="Otillar R.P."/>
            <person name="Pangilinan J."/>
            <person name="Peng Y."/>
            <person name="Rokas A."/>
            <person name="Rosa C.A."/>
            <person name="Scheuner C."/>
            <person name="Sibirny A.A."/>
            <person name="Slot J.C."/>
            <person name="Stielow J.B."/>
            <person name="Sun H."/>
            <person name="Kurtzman C.P."/>
            <person name="Blackwell M."/>
            <person name="Jeffries T.W."/>
            <person name="Grigoriev I.V."/>
        </authorList>
    </citation>
    <scope>NUCLEOTIDE SEQUENCE [LARGE SCALE GENOMIC DNA]</scope>
    <source>
        <strain evidence="8">NRRL Y-17796</strain>
    </source>
</reference>
<dbReference type="GO" id="GO:0003735">
    <property type="term" value="F:structural constituent of ribosome"/>
    <property type="evidence" value="ECO:0007669"/>
    <property type="project" value="TreeGrafter"/>
</dbReference>
<organism evidence="7 8">
    <name type="scientific">Tortispora caseinolytica NRRL Y-17796</name>
    <dbReference type="NCBI Taxonomy" id="767744"/>
    <lineage>
        <taxon>Eukaryota</taxon>
        <taxon>Fungi</taxon>
        <taxon>Dikarya</taxon>
        <taxon>Ascomycota</taxon>
        <taxon>Saccharomycotina</taxon>
        <taxon>Trigonopsidomycetes</taxon>
        <taxon>Trigonopsidales</taxon>
        <taxon>Trigonopsidaceae</taxon>
        <taxon>Tortispora</taxon>
    </lineage>
</organism>
<dbReference type="Pfam" id="PF10780">
    <property type="entry name" value="MRP_L53"/>
    <property type="match status" value="1"/>
</dbReference>
<protein>
    <recommendedName>
        <fullName evidence="6">Large ribosomal subunit protein mL53</fullName>
    </recommendedName>
</protein>
<dbReference type="InterPro" id="IPR019716">
    <property type="entry name" value="Ribosomal_mL53"/>
</dbReference>
<evidence type="ECO:0000313" key="7">
    <source>
        <dbReference type="EMBL" id="ODV90169.1"/>
    </source>
</evidence>
<gene>
    <name evidence="7" type="ORF">CANCADRAFT_24445</name>
</gene>
<keyword evidence="8" id="KW-1185">Reference proteome</keyword>
<evidence type="ECO:0000256" key="4">
    <source>
        <dbReference type="ARBA" id="ARBA00023128"/>
    </source>
</evidence>
<evidence type="ECO:0000256" key="3">
    <source>
        <dbReference type="ARBA" id="ARBA00022980"/>
    </source>
</evidence>
<name>A0A1E4TEL6_9ASCO</name>
<comment type="similarity">
    <text evidence="2">Belongs to the mitochondrion-specific ribosomal protein mL53 family.</text>
</comment>
<evidence type="ECO:0000256" key="2">
    <source>
        <dbReference type="ARBA" id="ARBA00005557"/>
    </source>
</evidence>
<dbReference type="AlphaFoldDB" id="A0A1E4TEL6"/>
<keyword evidence="4" id="KW-0496">Mitochondrion</keyword>
<dbReference type="PANTHER" id="PTHR28236">
    <property type="entry name" value="54S RIBOSOMAL PROTEIN L44, MITOCHONDRIAL"/>
    <property type="match status" value="1"/>
</dbReference>
<keyword evidence="5" id="KW-0687">Ribonucleoprotein</keyword>
<comment type="subcellular location">
    <subcellularLocation>
        <location evidence="1">Mitochondrion</location>
    </subcellularLocation>
</comment>
<dbReference type="InterPro" id="IPR042776">
    <property type="entry name" value="Ribosomal_mL53_fung"/>
</dbReference>
<evidence type="ECO:0000256" key="1">
    <source>
        <dbReference type="ARBA" id="ARBA00004173"/>
    </source>
</evidence>
<dbReference type="OrthoDB" id="4136894at2759"/>
<dbReference type="GO" id="GO:0005762">
    <property type="term" value="C:mitochondrial large ribosomal subunit"/>
    <property type="evidence" value="ECO:0007669"/>
    <property type="project" value="TreeGrafter"/>
</dbReference>
<dbReference type="Gene3D" id="3.40.30.10">
    <property type="entry name" value="Glutaredoxin"/>
    <property type="match status" value="1"/>
</dbReference>
<keyword evidence="3" id="KW-0689">Ribosomal protein</keyword>